<evidence type="ECO:0000313" key="1">
    <source>
        <dbReference type="EMBL" id="RDI72619.1"/>
    </source>
</evidence>
<dbReference type="AlphaFoldDB" id="A0A1H0YQ32"/>
<reference evidence="2" key="2">
    <citation type="submission" date="2016-10" db="EMBL/GenBank/DDBJ databases">
        <authorList>
            <person name="de Groot N.N."/>
        </authorList>
    </citation>
    <scope>NUCLEOTIDE SEQUENCE [LARGE SCALE GENOMIC DNA]</scope>
    <source>
        <strain evidence="2">CGMCC 1.12397</strain>
    </source>
</reference>
<protein>
    <recommendedName>
        <fullName evidence="5">SRPBCC family protein</fullName>
    </recommendedName>
</protein>
<proteinExistence type="predicted"/>
<reference evidence="1 4" key="3">
    <citation type="submission" date="2018-07" db="EMBL/GenBank/DDBJ databases">
        <title>Genome sequence of extremly halophilic archaeon Halopelagius longus strain BC12-B1.</title>
        <authorList>
            <person name="Zhang X."/>
        </authorList>
    </citation>
    <scope>NUCLEOTIDE SEQUENCE [LARGE SCALE GENOMIC DNA]</scope>
    <source>
        <strain evidence="1 4">BC12-B1</strain>
    </source>
</reference>
<organism evidence="2 3">
    <name type="scientific">Halopelagius longus</name>
    <dbReference type="NCBI Taxonomy" id="1236180"/>
    <lineage>
        <taxon>Archaea</taxon>
        <taxon>Methanobacteriati</taxon>
        <taxon>Methanobacteriota</taxon>
        <taxon>Stenosarchaea group</taxon>
        <taxon>Halobacteria</taxon>
        <taxon>Halobacteriales</taxon>
        <taxon>Haloferacaceae</taxon>
    </lineage>
</organism>
<dbReference type="Gene3D" id="3.30.530.20">
    <property type="match status" value="1"/>
</dbReference>
<dbReference type="SUPFAM" id="SSF55961">
    <property type="entry name" value="Bet v1-like"/>
    <property type="match status" value="1"/>
</dbReference>
<gene>
    <name evidence="1" type="ORF">DWB78_13310</name>
    <name evidence="2" type="ORF">SAMN05216278_0778</name>
</gene>
<accession>A0A1H0YQ32</accession>
<dbReference type="EMBL" id="FNKQ01000001">
    <property type="protein sequence ID" value="SDQ17337.1"/>
    <property type="molecule type" value="Genomic_DNA"/>
</dbReference>
<evidence type="ECO:0000313" key="2">
    <source>
        <dbReference type="EMBL" id="SDQ17337.1"/>
    </source>
</evidence>
<evidence type="ECO:0000313" key="3">
    <source>
        <dbReference type="Proteomes" id="UP000199289"/>
    </source>
</evidence>
<evidence type="ECO:0000313" key="4">
    <source>
        <dbReference type="Proteomes" id="UP000255421"/>
    </source>
</evidence>
<keyword evidence="4" id="KW-1185">Reference proteome</keyword>
<dbReference type="Proteomes" id="UP000199289">
    <property type="component" value="Unassembled WGS sequence"/>
</dbReference>
<dbReference type="InterPro" id="IPR023393">
    <property type="entry name" value="START-like_dom_sf"/>
</dbReference>
<dbReference type="EMBL" id="QQST01000001">
    <property type="protein sequence ID" value="RDI72619.1"/>
    <property type="molecule type" value="Genomic_DNA"/>
</dbReference>
<dbReference type="RefSeq" id="WP_092533167.1">
    <property type="nucleotide sequence ID" value="NZ_FNKQ01000001.1"/>
</dbReference>
<dbReference type="OrthoDB" id="289730at2157"/>
<reference evidence="3" key="1">
    <citation type="submission" date="2016-10" db="EMBL/GenBank/DDBJ databases">
        <authorList>
            <person name="Varghese N."/>
            <person name="Submissions S."/>
        </authorList>
    </citation>
    <scope>NUCLEOTIDE SEQUENCE [LARGE SCALE GENOMIC DNA]</scope>
    <source>
        <strain evidence="3">CGMCC 1.12397</strain>
    </source>
</reference>
<name>A0A1H0YQ32_9EURY</name>
<sequence>MDLPFDRRAKRLVLGVLGAVTVQSWLRAWHRRWLATPAEMHDPLPGDDVVDDANFVRTHAVTVNAPKEAVWPWLVRMAAERTELSEEDLRYDGDGDEGSRLSEFRRPTVGDAVPALPSRDDGFVVSMLDPGRSLVLASLTDVFGRRESEPGKSSRWFWRTSWAFRLTEPSPGRTRLVVRVRVSYGPKILAPFAHLVAFPTHFLAQRRKLLALKSHAESLAAEWDDDERQRHL</sequence>
<evidence type="ECO:0008006" key="5">
    <source>
        <dbReference type="Google" id="ProtNLM"/>
    </source>
</evidence>
<dbReference type="Proteomes" id="UP000255421">
    <property type="component" value="Unassembled WGS sequence"/>
</dbReference>